<protein>
    <submittedName>
        <fullName evidence="2">Uncharacterized protein</fullName>
    </submittedName>
</protein>
<reference evidence="2 3" key="1">
    <citation type="submission" date="2019-03" db="EMBL/GenBank/DDBJ databases">
        <title>Genomic Encyclopedia of Type Strains, Phase IV (KMG-IV): sequencing the most valuable type-strain genomes for metagenomic binning, comparative biology and taxonomic classification.</title>
        <authorList>
            <person name="Goeker M."/>
        </authorList>
    </citation>
    <scope>NUCLEOTIDE SEQUENCE [LARGE SCALE GENOMIC DNA]</scope>
    <source>
        <strain evidence="2 3">DSM 15969</strain>
    </source>
</reference>
<name>A0A4R1PW07_9FIRM</name>
<evidence type="ECO:0000313" key="2">
    <source>
        <dbReference type="EMBL" id="TCL36505.1"/>
    </source>
</evidence>
<keyword evidence="3" id="KW-1185">Reference proteome</keyword>
<evidence type="ECO:0000256" key="1">
    <source>
        <dbReference type="SAM" id="MobiDB-lite"/>
    </source>
</evidence>
<comment type="caution">
    <text evidence="2">The sequence shown here is derived from an EMBL/GenBank/DDBJ whole genome shotgun (WGS) entry which is preliminary data.</text>
</comment>
<evidence type="ECO:0000313" key="3">
    <source>
        <dbReference type="Proteomes" id="UP000295063"/>
    </source>
</evidence>
<feature type="region of interest" description="Disordered" evidence="1">
    <location>
        <begin position="1"/>
        <end position="36"/>
    </location>
</feature>
<organism evidence="2 3">
    <name type="scientific">Anaerospora hongkongensis</name>
    <dbReference type="NCBI Taxonomy" id="244830"/>
    <lineage>
        <taxon>Bacteria</taxon>
        <taxon>Bacillati</taxon>
        <taxon>Bacillota</taxon>
        <taxon>Negativicutes</taxon>
        <taxon>Selenomonadales</taxon>
        <taxon>Sporomusaceae</taxon>
        <taxon>Anaerospora</taxon>
    </lineage>
</organism>
<proteinExistence type="predicted"/>
<gene>
    <name evidence="2" type="ORF">EV210_108145</name>
</gene>
<dbReference type="Proteomes" id="UP000295063">
    <property type="component" value="Unassembled WGS sequence"/>
</dbReference>
<dbReference type="EMBL" id="SLUI01000008">
    <property type="protein sequence ID" value="TCL36505.1"/>
    <property type="molecule type" value="Genomic_DNA"/>
</dbReference>
<dbReference type="OrthoDB" id="1684771at2"/>
<accession>A0A4R1PW07</accession>
<dbReference type="RefSeq" id="WP_132081245.1">
    <property type="nucleotide sequence ID" value="NZ_DAIMLW010000084.1"/>
</dbReference>
<dbReference type="AlphaFoldDB" id="A0A4R1PW07"/>
<sequence>MGFFDSLFGGGKPAQPVKKKKEKVAPAADEQPSSVTVDGEIDPKVVAAITASINSMMDDAEMIAAIVAATVHARTAGSHAVRIKRTTNAWAASGRQKVMDGRQFA</sequence>